<keyword evidence="3 6" id="KW-0812">Transmembrane</keyword>
<comment type="subcellular location">
    <subcellularLocation>
        <location evidence="1">Membrane</location>
        <topology evidence="1">Multi-pass membrane protein</topology>
    </subcellularLocation>
</comment>
<keyword evidence="4 6" id="KW-1133">Transmembrane helix</keyword>
<evidence type="ECO:0000313" key="8">
    <source>
        <dbReference type="Proteomes" id="UP000265200"/>
    </source>
</evidence>
<dbReference type="PANTHER" id="PTHR31733">
    <property type="entry name" value="RIBONUCLEASE KAPPA"/>
    <property type="match status" value="1"/>
</dbReference>
<dbReference type="InterPro" id="IPR026770">
    <property type="entry name" value="RNase_K"/>
</dbReference>
<evidence type="ECO:0000256" key="3">
    <source>
        <dbReference type="ARBA" id="ARBA00022692"/>
    </source>
</evidence>
<accession>A0A3P9I5X7</accession>
<proteinExistence type="inferred from homology"/>
<feature type="transmembrane region" description="Helical" evidence="6">
    <location>
        <begin position="86"/>
        <end position="106"/>
    </location>
</feature>
<evidence type="ECO:0000256" key="6">
    <source>
        <dbReference type="SAM" id="Phobius"/>
    </source>
</evidence>
<evidence type="ECO:0000313" key="7">
    <source>
        <dbReference type="Ensembl" id="ENSORLP00015015290.1"/>
    </source>
</evidence>
<dbReference type="GO" id="GO:0004521">
    <property type="term" value="F:RNA endonuclease activity"/>
    <property type="evidence" value="ECO:0007669"/>
    <property type="project" value="InterPro"/>
</dbReference>
<comment type="similarity">
    <text evidence="2">Belongs to the RNase K family.</text>
</comment>
<evidence type="ECO:0000256" key="4">
    <source>
        <dbReference type="ARBA" id="ARBA00022989"/>
    </source>
</evidence>
<name>A0A3P9I5X7_ORYLA</name>
<evidence type="ECO:0000256" key="5">
    <source>
        <dbReference type="ARBA" id="ARBA00023136"/>
    </source>
</evidence>
<organism evidence="7 8">
    <name type="scientific">Oryzias latipes</name>
    <name type="common">Japanese rice fish</name>
    <name type="synonym">Japanese killifish</name>
    <dbReference type="NCBI Taxonomy" id="8090"/>
    <lineage>
        <taxon>Eukaryota</taxon>
        <taxon>Metazoa</taxon>
        <taxon>Chordata</taxon>
        <taxon>Craniata</taxon>
        <taxon>Vertebrata</taxon>
        <taxon>Euteleostomi</taxon>
        <taxon>Actinopterygii</taxon>
        <taxon>Neopterygii</taxon>
        <taxon>Teleostei</taxon>
        <taxon>Neoteleostei</taxon>
        <taxon>Acanthomorphata</taxon>
        <taxon>Ovalentaria</taxon>
        <taxon>Atherinomorphae</taxon>
        <taxon>Beloniformes</taxon>
        <taxon>Adrianichthyidae</taxon>
        <taxon>Oryziinae</taxon>
        <taxon>Oryzias</taxon>
    </lineage>
</organism>
<evidence type="ECO:0000256" key="1">
    <source>
        <dbReference type="ARBA" id="ARBA00004141"/>
    </source>
</evidence>
<dbReference type="AlphaFoldDB" id="A0A3P9I5X7"/>
<reference evidence="7 8" key="2">
    <citation type="submission" date="2017-04" db="EMBL/GenBank/DDBJ databases">
        <title>CpG methylation of centromeres and impact of large insertions on vertebrate speciation.</title>
        <authorList>
            <person name="Ichikawa K."/>
            <person name="Yoshimura J."/>
            <person name="Morishita S."/>
        </authorList>
    </citation>
    <scope>NUCLEOTIDE SEQUENCE</scope>
    <source>
        <strain evidence="7 8">HSOK</strain>
    </source>
</reference>
<evidence type="ECO:0000256" key="2">
    <source>
        <dbReference type="ARBA" id="ARBA00008458"/>
    </source>
</evidence>
<reference key="1">
    <citation type="journal article" date="2007" name="Nature">
        <title>The medaka draft genome and insights into vertebrate genome evolution.</title>
        <authorList>
            <person name="Kasahara M."/>
            <person name="Naruse K."/>
            <person name="Sasaki S."/>
            <person name="Nakatani Y."/>
            <person name="Qu W."/>
            <person name="Ahsan B."/>
            <person name="Yamada T."/>
            <person name="Nagayasu Y."/>
            <person name="Doi K."/>
            <person name="Kasai Y."/>
            <person name="Jindo T."/>
            <person name="Kobayashi D."/>
            <person name="Shimada A."/>
            <person name="Toyoda A."/>
            <person name="Kuroki Y."/>
            <person name="Fujiyama A."/>
            <person name="Sasaki T."/>
            <person name="Shimizu A."/>
            <person name="Asakawa S."/>
            <person name="Shimizu N."/>
            <person name="Hashimoto S."/>
            <person name="Yang J."/>
            <person name="Lee Y."/>
            <person name="Matsushima K."/>
            <person name="Sugano S."/>
            <person name="Sakaizumi M."/>
            <person name="Narita T."/>
            <person name="Ohishi K."/>
            <person name="Haga S."/>
            <person name="Ohta F."/>
            <person name="Nomoto H."/>
            <person name="Nogata K."/>
            <person name="Morishita T."/>
            <person name="Endo T."/>
            <person name="Shin-I T."/>
            <person name="Takeda H."/>
            <person name="Morishita S."/>
            <person name="Kohara Y."/>
        </authorList>
    </citation>
    <scope>NUCLEOTIDE SEQUENCE [LARGE SCALE GENOMIC DNA]</scope>
    <source>
        <strain>Hd-rR</strain>
    </source>
</reference>
<dbReference type="Proteomes" id="UP000265200">
    <property type="component" value="Chromosome 18"/>
</dbReference>
<dbReference type="GO" id="GO:0016020">
    <property type="term" value="C:membrane"/>
    <property type="evidence" value="ECO:0007669"/>
    <property type="project" value="UniProtKB-SubCell"/>
</dbReference>
<dbReference type="Ensembl" id="ENSORLT00015023145.1">
    <property type="protein sequence ID" value="ENSORLP00015015290.1"/>
    <property type="gene ID" value="ENSORLG00015016200.1"/>
</dbReference>
<sequence>MLTIVKGSLCGEEQQNFELNVDQRDQCRLAQVLLFQSLNYEDLQALLGIFFITHSAGLIEDLPLQKEDLFPDPNPPQRVYDLYNQVGYNCFIAAAVYGALGALSCCQMRLNKKKEYLVQ</sequence>
<reference evidence="7" key="4">
    <citation type="submission" date="2025-09" db="UniProtKB">
        <authorList>
            <consortium name="Ensembl"/>
        </authorList>
    </citation>
    <scope>IDENTIFICATION</scope>
    <source>
        <strain evidence="7">HSOK</strain>
    </source>
</reference>
<protein>
    <submittedName>
        <fullName evidence="7">Uncharacterized protein</fullName>
    </submittedName>
</protein>
<reference evidence="7" key="3">
    <citation type="submission" date="2025-08" db="UniProtKB">
        <authorList>
            <consortium name="Ensembl"/>
        </authorList>
    </citation>
    <scope>IDENTIFICATION</scope>
    <source>
        <strain evidence="7">HSOK</strain>
    </source>
</reference>
<keyword evidence="5 6" id="KW-0472">Membrane</keyword>